<evidence type="ECO:0000259" key="9">
    <source>
        <dbReference type="PROSITE" id="PS51012"/>
    </source>
</evidence>
<name>A0ABU4GCJ7_9BACL</name>
<dbReference type="PANTHER" id="PTHR30294:SF48">
    <property type="entry name" value="LINEARMYCIN RESISTANCE PERMEASE PROTEIN LNRM"/>
    <property type="match status" value="1"/>
</dbReference>
<organism evidence="10 11">
    <name type="scientific">Sporosarcina saromensis</name>
    <dbReference type="NCBI Taxonomy" id="359365"/>
    <lineage>
        <taxon>Bacteria</taxon>
        <taxon>Bacillati</taxon>
        <taxon>Bacillota</taxon>
        <taxon>Bacilli</taxon>
        <taxon>Bacillales</taxon>
        <taxon>Caryophanaceae</taxon>
        <taxon>Sporosarcina</taxon>
    </lineage>
</organism>
<evidence type="ECO:0000256" key="4">
    <source>
        <dbReference type="ARBA" id="ARBA00022475"/>
    </source>
</evidence>
<dbReference type="InterPro" id="IPR051449">
    <property type="entry name" value="ABC-2_transporter_component"/>
</dbReference>
<comment type="subcellular location">
    <subcellularLocation>
        <location evidence="1">Cell membrane</location>
        <topology evidence="1">Multi-pass membrane protein</topology>
    </subcellularLocation>
</comment>
<proteinExistence type="inferred from homology"/>
<feature type="transmembrane region" description="Helical" evidence="8">
    <location>
        <begin position="322"/>
        <end position="340"/>
    </location>
</feature>
<feature type="transmembrane region" description="Helical" evidence="8">
    <location>
        <begin position="205"/>
        <end position="224"/>
    </location>
</feature>
<dbReference type="PROSITE" id="PS51012">
    <property type="entry name" value="ABC_TM2"/>
    <property type="match status" value="1"/>
</dbReference>
<dbReference type="InterPro" id="IPR013525">
    <property type="entry name" value="ABC2_TM"/>
</dbReference>
<accession>A0ABU4GCJ7</accession>
<evidence type="ECO:0000256" key="7">
    <source>
        <dbReference type="ARBA" id="ARBA00023136"/>
    </source>
</evidence>
<gene>
    <name evidence="10" type="ORF">QT711_16050</name>
</gene>
<dbReference type="PANTHER" id="PTHR30294">
    <property type="entry name" value="MEMBRANE COMPONENT OF ABC TRANSPORTER YHHJ-RELATED"/>
    <property type="match status" value="1"/>
</dbReference>
<keyword evidence="4" id="KW-1003">Cell membrane</keyword>
<feature type="transmembrane region" description="Helical" evidence="8">
    <location>
        <begin position="372"/>
        <end position="392"/>
    </location>
</feature>
<dbReference type="RefSeq" id="WP_317945951.1">
    <property type="nucleotide sequence ID" value="NZ_JAUBDI010000020.1"/>
</dbReference>
<keyword evidence="7 8" id="KW-0472">Membrane</keyword>
<evidence type="ECO:0000313" key="11">
    <source>
        <dbReference type="Proteomes" id="UP001282284"/>
    </source>
</evidence>
<evidence type="ECO:0000256" key="2">
    <source>
        <dbReference type="ARBA" id="ARBA00007783"/>
    </source>
</evidence>
<feature type="domain" description="ABC transmembrane type-2" evidence="9">
    <location>
        <begin position="170"/>
        <end position="397"/>
    </location>
</feature>
<comment type="caution">
    <text evidence="10">The sequence shown here is derived from an EMBL/GenBank/DDBJ whole genome shotgun (WGS) entry which is preliminary data.</text>
</comment>
<evidence type="ECO:0000313" key="10">
    <source>
        <dbReference type="EMBL" id="MDW0114711.1"/>
    </source>
</evidence>
<comment type="similarity">
    <text evidence="2">Belongs to the ABC-2 integral membrane protein family.</text>
</comment>
<evidence type="ECO:0000256" key="6">
    <source>
        <dbReference type="ARBA" id="ARBA00022989"/>
    </source>
</evidence>
<feature type="transmembrane region" description="Helical" evidence="8">
    <location>
        <begin position="289"/>
        <end position="310"/>
    </location>
</feature>
<evidence type="ECO:0000256" key="8">
    <source>
        <dbReference type="SAM" id="Phobius"/>
    </source>
</evidence>
<dbReference type="InterPro" id="IPR047817">
    <property type="entry name" value="ABC2_TM_bact-type"/>
</dbReference>
<evidence type="ECO:0000256" key="1">
    <source>
        <dbReference type="ARBA" id="ARBA00004651"/>
    </source>
</evidence>
<feature type="transmembrane region" description="Helical" evidence="8">
    <location>
        <begin position="21"/>
        <end position="40"/>
    </location>
</feature>
<dbReference type="Proteomes" id="UP001282284">
    <property type="component" value="Unassembled WGS sequence"/>
</dbReference>
<reference evidence="10 11" key="1">
    <citation type="submission" date="2023-06" db="EMBL/GenBank/DDBJ databases">
        <title>Sporosarcina sp. nov., isolated from Korean traditional fermented seafood 'Jeotgal'.</title>
        <authorList>
            <person name="Yang A.I."/>
            <person name="Shin N.-R."/>
        </authorList>
    </citation>
    <scope>NUCLEOTIDE SEQUENCE [LARGE SCALE GENOMIC DNA]</scope>
    <source>
        <strain evidence="10 11">KCTC13119</strain>
    </source>
</reference>
<keyword evidence="6 8" id="KW-1133">Transmembrane helix</keyword>
<sequence length="399" mass="43575">MRSILLIAQKDLKILLKDRKALLMLLLMPILLTAILGTALKGMMGEASMPETIVGVYTVESNALMDNVLNSLRDESLAITAKQATSNQQLEQWIEKKTVHVGVHVPQGWGMEGQDERVVVRAIAGQEPAAMVIRQFFETHAQTSNTVATATRKVMEEAALTQAAGKEVDTGMLQARIGESVQHVVSKQHDYVQEKSVGEKPVSAMQYYAAAMAAMFLLFNAMQGGKSFHKERQMETMARLLMTPISVTTLLAGKFLGTFLFALFQFTLFMFATRFLLQVEWGANLEQTVFIACFYCFAVAGLSMIVASFTSSEKTADVVGSLGVQVMALLGGSMLPLSLFPDALRKIAMLTPNSWALTSFTSIMSGTEWSSLWRSAAILLAIGLVAVIVSGVKCKRQVL</sequence>
<evidence type="ECO:0000256" key="3">
    <source>
        <dbReference type="ARBA" id="ARBA00022448"/>
    </source>
</evidence>
<keyword evidence="3" id="KW-0813">Transport</keyword>
<evidence type="ECO:0000256" key="5">
    <source>
        <dbReference type="ARBA" id="ARBA00022692"/>
    </source>
</evidence>
<keyword evidence="5 8" id="KW-0812">Transmembrane</keyword>
<feature type="transmembrane region" description="Helical" evidence="8">
    <location>
        <begin position="259"/>
        <end position="277"/>
    </location>
</feature>
<dbReference type="Pfam" id="PF12698">
    <property type="entry name" value="ABC2_membrane_3"/>
    <property type="match status" value="1"/>
</dbReference>
<dbReference type="EMBL" id="JAUBDI010000020">
    <property type="protein sequence ID" value="MDW0114711.1"/>
    <property type="molecule type" value="Genomic_DNA"/>
</dbReference>
<keyword evidence="11" id="KW-1185">Reference proteome</keyword>
<protein>
    <submittedName>
        <fullName evidence="10">ABC transporter permease</fullName>
    </submittedName>
</protein>